<keyword evidence="1 3" id="KW-0808">Transferase</keyword>
<protein>
    <submittedName>
        <fullName evidence="3">4-phosphopantetheinyl transferase</fullName>
    </submittedName>
</protein>
<dbReference type="EMBL" id="MAAX01000128">
    <property type="protein sequence ID" value="OUS14269.1"/>
    <property type="molecule type" value="Genomic_DNA"/>
</dbReference>
<dbReference type="AlphaFoldDB" id="A0A1Z8AVB4"/>
<dbReference type="Pfam" id="PF01648">
    <property type="entry name" value="ACPS"/>
    <property type="match status" value="1"/>
</dbReference>
<dbReference type="GO" id="GO:0000287">
    <property type="term" value="F:magnesium ion binding"/>
    <property type="evidence" value="ECO:0007669"/>
    <property type="project" value="InterPro"/>
</dbReference>
<evidence type="ECO:0000313" key="4">
    <source>
        <dbReference type="Proteomes" id="UP000196102"/>
    </source>
</evidence>
<accession>A0A1Z8AVB4</accession>
<sequence>MPLFKSINNRENTQVYIWKITESEAYLRTGIELSENSKNRLFTMSSELHRRGFLSIRHLLIHAGYTDLDLYYSEHGKPHLTDEKYISITHSFEFTAIIISDVSIGIDIEKQREKIMRIAPKFIGYEDEFIKSLEDPVKELTVIWGAKESMYKLYGKKGLGFKAHCLVASFEMEDLSTVARIVYEQDNLKFDVFFQEVENFMLAYVIPSRND</sequence>
<dbReference type="SUPFAM" id="SSF56214">
    <property type="entry name" value="4'-phosphopantetheinyl transferase"/>
    <property type="match status" value="2"/>
</dbReference>
<organism evidence="3 4">
    <name type="scientific">Nonlabens dokdonensis</name>
    <dbReference type="NCBI Taxonomy" id="328515"/>
    <lineage>
        <taxon>Bacteria</taxon>
        <taxon>Pseudomonadati</taxon>
        <taxon>Bacteroidota</taxon>
        <taxon>Flavobacteriia</taxon>
        <taxon>Flavobacteriales</taxon>
        <taxon>Flavobacteriaceae</taxon>
        <taxon>Nonlabens</taxon>
    </lineage>
</organism>
<dbReference type="Proteomes" id="UP000196102">
    <property type="component" value="Unassembled WGS sequence"/>
</dbReference>
<comment type="caution">
    <text evidence="3">The sequence shown here is derived from an EMBL/GenBank/DDBJ whole genome shotgun (WGS) entry which is preliminary data.</text>
</comment>
<gene>
    <name evidence="3" type="ORF">A9Q93_08665</name>
</gene>
<evidence type="ECO:0000256" key="1">
    <source>
        <dbReference type="ARBA" id="ARBA00022679"/>
    </source>
</evidence>
<dbReference type="InterPro" id="IPR037143">
    <property type="entry name" value="4-PPantetheinyl_Trfase_dom_sf"/>
</dbReference>
<name>A0A1Z8AVB4_9FLAO</name>
<dbReference type="InterPro" id="IPR008278">
    <property type="entry name" value="4-PPantetheinyl_Trfase_dom"/>
</dbReference>
<dbReference type="GO" id="GO:0008897">
    <property type="term" value="F:holo-[acyl-carrier-protein] synthase activity"/>
    <property type="evidence" value="ECO:0007669"/>
    <property type="project" value="InterPro"/>
</dbReference>
<evidence type="ECO:0000313" key="3">
    <source>
        <dbReference type="EMBL" id="OUS14269.1"/>
    </source>
</evidence>
<proteinExistence type="predicted"/>
<evidence type="ECO:0000259" key="2">
    <source>
        <dbReference type="Pfam" id="PF01648"/>
    </source>
</evidence>
<dbReference type="Gene3D" id="3.90.470.20">
    <property type="entry name" value="4'-phosphopantetheinyl transferase domain"/>
    <property type="match status" value="1"/>
</dbReference>
<reference evidence="4" key="1">
    <citation type="journal article" date="2017" name="Proc. Natl. Acad. Sci. U.S.A.">
        <title>Simulation of Deepwater Horizon oil plume reveals substrate specialization within a complex community of hydrocarbon-degraders.</title>
        <authorList>
            <person name="Hu P."/>
            <person name="Dubinsky E.A."/>
            <person name="Probst A.J."/>
            <person name="Wang J."/>
            <person name="Sieber C.M.K."/>
            <person name="Tom L.M."/>
            <person name="Gardinali P."/>
            <person name="Banfield J.F."/>
            <person name="Atlas R.M."/>
            <person name="Andersen G.L."/>
        </authorList>
    </citation>
    <scope>NUCLEOTIDE SEQUENCE [LARGE SCALE GENOMIC DNA]</scope>
</reference>
<feature type="domain" description="4'-phosphopantetheinyl transferase" evidence="2">
    <location>
        <begin position="103"/>
        <end position="180"/>
    </location>
</feature>
<dbReference type="RefSeq" id="WP_303687024.1">
    <property type="nucleotide sequence ID" value="NZ_CAJXYO010000002.1"/>
</dbReference>